<evidence type="ECO:0008006" key="3">
    <source>
        <dbReference type="Google" id="ProtNLM"/>
    </source>
</evidence>
<dbReference type="InterPro" id="IPR036291">
    <property type="entry name" value="NAD(P)-bd_dom_sf"/>
</dbReference>
<name>A0ABR1GMZ7_9HYPO</name>
<sequence length="109" mass="11830">MGYRTIAIDNREAGRTLATEVPPGLSPDLVLDSTSSDAAAAQILEFTNGEGIAAAIWRFDPSVMVFRELVIMGSYVASADSTRRMMDVVERSGVRSHVTRVAFNDIPKL</sequence>
<gene>
    <name evidence="1" type="ORF">QQX98_010964</name>
</gene>
<comment type="caution">
    <text evidence="1">The sequence shown here is derived from an EMBL/GenBank/DDBJ whole genome shotgun (WGS) entry which is preliminary data.</text>
</comment>
<evidence type="ECO:0000313" key="1">
    <source>
        <dbReference type="EMBL" id="KAK7403273.1"/>
    </source>
</evidence>
<protein>
    <recommendedName>
        <fullName evidence="3">Alcohol dehydrogenase-like C-terminal domain-containing protein</fullName>
    </recommendedName>
</protein>
<keyword evidence="2" id="KW-1185">Reference proteome</keyword>
<proteinExistence type="predicted"/>
<dbReference type="Proteomes" id="UP001498476">
    <property type="component" value="Unassembled WGS sequence"/>
</dbReference>
<dbReference type="Gene3D" id="3.90.180.10">
    <property type="entry name" value="Medium-chain alcohol dehydrogenases, catalytic domain"/>
    <property type="match status" value="1"/>
</dbReference>
<dbReference type="Gene3D" id="3.40.50.720">
    <property type="entry name" value="NAD(P)-binding Rossmann-like Domain"/>
    <property type="match status" value="1"/>
</dbReference>
<reference evidence="1 2" key="1">
    <citation type="journal article" date="2025" name="Microbiol. Resour. Announc.">
        <title>Draft genome sequences for Neonectria magnoliae and Neonectria punicea, canker pathogens of Liriodendron tulipifera and Acer saccharum in West Virginia.</title>
        <authorList>
            <person name="Petronek H.M."/>
            <person name="Kasson M.T."/>
            <person name="Metheny A.M."/>
            <person name="Stauder C.M."/>
            <person name="Lovett B."/>
            <person name="Lynch S.C."/>
            <person name="Garnas J.R."/>
            <person name="Kasson L.R."/>
            <person name="Stajich J.E."/>
        </authorList>
    </citation>
    <scope>NUCLEOTIDE SEQUENCE [LARGE SCALE GENOMIC DNA]</scope>
    <source>
        <strain evidence="1 2">NRRL 64653</strain>
    </source>
</reference>
<accession>A0ABR1GMZ7</accession>
<dbReference type="EMBL" id="JAZAVJ010000255">
    <property type="protein sequence ID" value="KAK7403273.1"/>
    <property type="molecule type" value="Genomic_DNA"/>
</dbReference>
<evidence type="ECO:0000313" key="2">
    <source>
        <dbReference type="Proteomes" id="UP001498476"/>
    </source>
</evidence>
<organism evidence="1 2">
    <name type="scientific">Neonectria punicea</name>
    <dbReference type="NCBI Taxonomy" id="979145"/>
    <lineage>
        <taxon>Eukaryota</taxon>
        <taxon>Fungi</taxon>
        <taxon>Dikarya</taxon>
        <taxon>Ascomycota</taxon>
        <taxon>Pezizomycotina</taxon>
        <taxon>Sordariomycetes</taxon>
        <taxon>Hypocreomycetidae</taxon>
        <taxon>Hypocreales</taxon>
        <taxon>Nectriaceae</taxon>
        <taxon>Neonectria</taxon>
    </lineage>
</organism>
<dbReference type="SUPFAM" id="SSF51735">
    <property type="entry name" value="NAD(P)-binding Rossmann-fold domains"/>
    <property type="match status" value="1"/>
</dbReference>